<keyword evidence="2 7" id="KW-0805">Transcription regulation</keyword>
<dbReference type="GO" id="GO:0003677">
    <property type="term" value="F:DNA binding"/>
    <property type="evidence" value="ECO:0007669"/>
    <property type="project" value="UniProtKB-KW"/>
</dbReference>
<proteinExistence type="evidence at transcript level"/>
<sequence>MADNDQNTFTVFDTETQQPVTVTVTPNDEGHSVHQGVQYITPDGVPIHHITQPGGEVVQVSDASLLTNTSFSSVSQGAQNSSVPVMVSAGSSPAQSVVQQQGNMIVQQQPAAPQVANTTSMTPAVGVPQMLFLNQVTVNGQTSFVLVDANNKPVQLPQGIQVINLPTQAANQQISTGDTGEEPLYVNAKQYHRILKRRQARAKLEALGKIPKERQKYLYESRHRHAMNRQRGSGGVFVRGGKEEMGDDVVTESRNGSISVNDTKPDPPPRTPVPIAIAPSTTTSQNSFSVSQLSGNHSSTTLELPLGLAQQMGVSLAQQISSGQITIAHNPGISNTNITTNGTAIENATGDILNNLQT</sequence>
<keyword evidence="6 7" id="KW-0539">Nucleus</keyword>
<organism evidence="8">
    <name type="scientific">Pinctada fucata</name>
    <name type="common">Akoya pearl oyster</name>
    <name type="synonym">Pinctada imbricata fucata</name>
    <dbReference type="NCBI Taxonomy" id="50426"/>
    <lineage>
        <taxon>Eukaryota</taxon>
        <taxon>Metazoa</taxon>
        <taxon>Spiralia</taxon>
        <taxon>Lophotrochozoa</taxon>
        <taxon>Mollusca</taxon>
        <taxon>Bivalvia</taxon>
        <taxon>Autobranchia</taxon>
        <taxon>Pteriomorphia</taxon>
        <taxon>Pterioida</taxon>
        <taxon>Pterioidea</taxon>
        <taxon>Pteriidae</taxon>
        <taxon>Pinctada</taxon>
    </lineage>
</organism>
<keyword evidence="4" id="KW-0010">Activator</keyword>
<evidence type="ECO:0000256" key="4">
    <source>
        <dbReference type="ARBA" id="ARBA00023159"/>
    </source>
</evidence>
<comment type="subcellular location">
    <subcellularLocation>
        <location evidence="1 7">Nucleus</location>
    </subcellularLocation>
</comment>
<keyword evidence="5 7" id="KW-0804">Transcription</keyword>
<evidence type="ECO:0000256" key="5">
    <source>
        <dbReference type="ARBA" id="ARBA00023163"/>
    </source>
</evidence>
<protein>
    <recommendedName>
        <fullName evidence="7">Nuclear transcription factor Y subunit</fullName>
    </recommendedName>
</protein>
<evidence type="ECO:0000256" key="7">
    <source>
        <dbReference type="RuleBase" id="RU367155"/>
    </source>
</evidence>
<evidence type="ECO:0000256" key="1">
    <source>
        <dbReference type="ARBA" id="ARBA00004123"/>
    </source>
</evidence>
<accession>A0A343BXU4</accession>
<dbReference type="PROSITE" id="PS00686">
    <property type="entry name" value="NFYA_HAP2_1"/>
    <property type="match status" value="1"/>
</dbReference>
<keyword evidence="3 7" id="KW-0238">DNA-binding</keyword>
<dbReference type="AlphaFoldDB" id="A0A343BXU4"/>
<dbReference type="GO" id="GO:0003700">
    <property type="term" value="F:DNA-binding transcription factor activity"/>
    <property type="evidence" value="ECO:0007669"/>
    <property type="project" value="UniProtKB-UniRule"/>
</dbReference>
<evidence type="ECO:0000313" key="8">
    <source>
        <dbReference type="EMBL" id="ARF06251.1"/>
    </source>
</evidence>
<dbReference type="PROSITE" id="PS51152">
    <property type="entry name" value="NFYA_HAP2_2"/>
    <property type="match status" value="1"/>
</dbReference>
<comment type="subunit">
    <text evidence="7">Heterotrimer.</text>
</comment>
<dbReference type="SMART" id="SM00521">
    <property type="entry name" value="CBF"/>
    <property type="match status" value="1"/>
</dbReference>
<dbReference type="InterPro" id="IPR018362">
    <property type="entry name" value="CCAAT-binding_factor_CS"/>
</dbReference>
<dbReference type="InterPro" id="IPR001289">
    <property type="entry name" value="NFYA"/>
</dbReference>
<dbReference type="EMBL" id="KU900147">
    <property type="protein sequence ID" value="ARF06251.1"/>
    <property type="molecule type" value="mRNA"/>
</dbReference>
<reference evidence="8" key="1">
    <citation type="submission" date="2016-03" db="EMBL/GenBank/DDBJ databases">
        <authorList>
            <person name="Sun W.-S."/>
            <person name="Lee J.-W."/>
        </authorList>
    </citation>
    <scope>NUCLEOTIDE SEQUENCE</scope>
    <source>
        <tissue evidence="8">Mantle</tissue>
    </source>
</reference>
<evidence type="ECO:0000256" key="6">
    <source>
        <dbReference type="ARBA" id="ARBA00023242"/>
    </source>
</evidence>
<dbReference type="PANTHER" id="PTHR12632">
    <property type="entry name" value="TRANSCRIPTION FACTOR NF-Y ALPHA-RELATED"/>
    <property type="match status" value="1"/>
</dbReference>
<name>A0A343BXU4_PINFU</name>
<dbReference type="Gene3D" id="6.10.250.2430">
    <property type="match status" value="1"/>
</dbReference>
<dbReference type="PRINTS" id="PR00616">
    <property type="entry name" value="CCAATSUBUNTB"/>
</dbReference>
<dbReference type="Pfam" id="PF02045">
    <property type="entry name" value="CBFB_NFYA"/>
    <property type="match status" value="1"/>
</dbReference>
<evidence type="ECO:0000256" key="2">
    <source>
        <dbReference type="ARBA" id="ARBA00023015"/>
    </source>
</evidence>
<comment type="function">
    <text evidence="7">Component of the sequence-specific heterotrimeric transcription factor (NF-Y) which specifically recognizes a 5'-CCAAT-3' box motif found in the promoters of its target genes.</text>
</comment>
<dbReference type="GO" id="GO:0016602">
    <property type="term" value="C:CCAAT-binding factor complex"/>
    <property type="evidence" value="ECO:0007669"/>
    <property type="project" value="InterPro"/>
</dbReference>
<comment type="similarity">
    <text evidence="7">Belongs to the NFYA/HAP2 subunit family.</text>
</comment>
<evidence type="ECO:0000256" key="3">
    <source>
        <dbReference type="ARBA" id="ARBA00023125"/>
    </source>
</evidence>